<dbReference type="Proteomes" id="UP001201163">
    <property type="component" value="Unassembled WGS sequence"/>
</dbReference>
<evidence type="ECO:0000313" key="3">
    <source>
        <dbReference type="Proteomes" id="UP001201163"/>
    </source>
</evidence>
<protein>
    <submittedName>
        <fullName evidence="2">Uncharacterized protein</fullName>
    </submittedName>
</protein>
<accession>A0AAD4Q3N5</accession>
<organism evidence="2 3">
    <name type="scientific">Lactarius akahatsu</name>
    <dbReference type="NCBI Taxonomy" id="416441"/>
    <lineage>
        <taxon>Eukaryota</taxon>
        <taxon>Fungi</taxon>
        <taxon>Dikarya</taxon>
        <taxon>Basidiomycota</taxon>
        <taxon>Agaricomycotina</taxon>
        <taxon>Agaricomycetes</taxon>
        <taxon>Russulales</taxon>
        <taxon>Russulaceae</taxon>
        <taxon>Lactarius</taxon>
    </lineage>
</organism>
<evidence type="ECO:0000256" key="1">
    <source>
        <dbReference type="SAM" id="MobiDB-lite"/>
    </source>
</evidence>
<sequence>MATTTATTTMEEATAAEEARRIAEEAESYLQPINPTTGHRMTANDSTIFRAEGEDPHHDDLLEDHLEILEEDHQGEDPQEKDHSKAHPWDTIPKDLDIRVSEFQAGVQTSLDMYIGFGLWSLKT</sequence>
<feature type="region of interest" description="Disordered" evidence="1">
    <location>
        <begin position="1"/>
        <end position="22"/>
    </location>
</feature>
<evidence type="ECO:0000313" key="2">
    <source>
        <dbReference type="EMBL" id="KAH8981618.1"/>
    </source>
</evidence>
<feature type="compositionally biased region" description="Low complexity" evidence="1">
    <location>
        <begin position="1"/>
        <end position="13"/>
    </location>
</feature>
<reference evidence="2" key="1">
    <citation type="submission" date="2022-01" db="EMBL/GenBank/DDBJ databases">
        <title>Comparative genomics reveals a dynamic genome evolution in the ectomycorrhizal milk-cap (Lactarius) mushrooms.</title>
        <authorList>
            <consortium name="DOE Joint Genome Institute"/>
            <person name="Lebreton A."/>
            <person name="Tang N."/>
            <person name="Kuo A."/>
            <person name="LaButti K."/>
            <person name="Drula E."/>
            <person name="Barry K."/>
            <person name="Clum A."/>
            <person name="Lipzen A."/>
            <person name="Mousain D."/>
            <person name="Ng V."/>
            <person name="Wang R."/>
            <person name="Wang X."/>
            <person name="Dai Y."/>
            <person name="Henrissat B."/>
            <person name="Grigoriev I.V."/>
            <person name="Guerin-Laguette A."/>
            <person name="Yu F."/>
            <person name="Martin F.M."/>
        </authorList>
    </citation>
    <scope>NUCLEOTIDE SEQUENCE</scope>
    <source>
        <strain evidence="2">QP</strain>
    </source>
</reference>
<comment type="caution">
    <text evidence="2">The sequence shown here is derived from an EMBL/GenBank/DDBJ whole genome shotgun (WGS) entry which is preliminary data.</text>
</comment>
<dbReference type="EMBL" id="JAKELL010000113">
    <property type="protein sequence ID" value="KAH8981618.1"/>
    <property type="molecule type" value="Genomic_DNA"/>
</dbReference>
<name>A0AAD4Q3N5_9AGAM</name>
<proteinExistence type="predicted"/>
<keyword evidence="3" id="KW-1185">Reference proteome</keyword>
<gene>
    <name evidence="2" type="ORF">EDB92DRAFT_1820177</name>
</gene>
<feature type="region of interest" description="Disordered" evidence="1">
    <location>
        <begin position="69"/>
        <end position="94"/>
    </location>
</feature>
<dbReference type="AlphaFoldDB" id="A0AAD4Q3N5"/>